<sequence length="260" mass="30819">MTLSANTKSLITDTKSLSNTNQQLNTPPASPVGFEKYYTQFKIQLHHSDLMPQPSKIKSEEPFSWSEIEFIIKTNQLEIFARSEEQTIKYHNFKRWLKDSNTSVNDYLLNHELHWKESDIRDQEHDLPQEYSIEYPQDLIFYNKDDISILYNKFPYYFDTNVKHLCIWSKLRIPVDKNSPDGDISNRTRKIIHRYLEKTFVEKGGLSWDQIVWFKNWLTLQSVRAISHIHVILRDVDDKFIEELIGGSGEVLTLEDYKNL</sequence>
<dbReference type="GeneID" id="8298080"/>
<dbReference type="OrthoDB" id="10053431at2759"/>
<evidence type="ECO:0000313" key="2">
    <source>
        <dbReference type="Proteomes" id="UP000002037"/>
    </source>
</evidence>
<dbReference type="HOGENOM" id="CLU_075862_2_0_1"/>
<dbReference type="Proteomes" id="UP000002037">
    <property type="component" value="Unassembled WGS sequence"/>
</dbReference>
<name>C5MF84_CANTT</name>
<dbReference type="AlphaFoldDB" id="C5MF84"/>
<organism evidence="1 2">
    <name type="scientific">Candida tropicalis (strain ATCC MYA-3404 / T1)</name>
    <name type="common">Yeast</name>
    <dbReference type="NCBI Taxonomy" id="294747"/>
    <lineage>
        <taxon>Eukaryota</taxon>
        <taxon>Fungi</taxon>
        <taxon>Dikarya</taxon>
        <taxon>Ascomycota</taxon>
        <taxon>Saccharomycotina</taxon>
        <taxon>Pichiomycetes</taxon>
        <taxon>Debaryomycetaceae</taxon>
        <taxon>Candida/Lodderomyces clade</taxon>
        <taxon>Candida</taxon>
    </lineage>
</organism>
<proteinExistence type="predicted"/>
<dbReference type="InterPro" id="IPR022036">
    <property type="entry name" value="DUF3605"/>
</dbReference>
<dbReference type="GO" id="GO:0005737">
    <property type="term" value="C:cytoplasm"/>
    <property type="evidence" value="ECO:0007669"/>
    <property type="project" value="TreeGrafter"/>
</dbReference>
<protein>
    <recommendedName>
        <fullName evidence="3">N-acetylglucosamine-induced protein 1</fullName>
    </recommendedName>
</protein>
<dbReference type="STRING" id="294747.C5MF84"/>
<dbReference type="GO" id="GO:0006044">
    <property type="term" value="P:N-acetylglucosamine metabolic process"/>
    <property type="evidence" value="ECO:0007669"/>
    <property type="project" value="TreeGrafter"/>
</dbReference>
<dbReference type="KEGG" id="ctp:CTRG_04727"/>
<dbReference type="eggNOG" id="ENOG502S263">
    <property type="taxonomic scope" value="Eukaryota"/>
</dbReference>
<reference evidence="1 2" key="1">
    <citation type="journal article" date="2009" name="Nature">
        <title>Evolution of pathogenicity and sexual reproduction in eight Candida genomes.</title>
        <authorList>
            <person name="Butler G."/>
            <person name="Rasmussen M.D."/>
            <person name="Lin M.F."/>
            <person name="Santos M.A."/>
            <person name="Sakthikumar S."/>
            <person name="Munro C.A."/>
            <person name="Rheinbay E."/>
            <person name="Grabherr M."/>
            <person name="Forche A."/>
            <person name="Reedy J.L."/>
            <person name="Agrafioti I."/>
            <person name="Arnaud M.B."/>
            <person name="Bates S."/>
            <person name="Brown A.J."/>
            <person name="Brunke S."/>
            <person name="Costanzo M.C."/>
            <person name="Fitzpatrick D.A."/>
            <person name="de Groot P.W."/>
            <person name="Harris D."/>
            <person name="Hoyer L.L."/>
            <person name="Hube B."/>
            <person name="Klis F.M."/>
            <person name="Kodira C."/>
            <person name="Lennard N."/>
            <person name="Logue M.E."/>
            <person name="Martin R."/>
            <person name="Neiman A.M."/>
            <person name="Nikolaou E."/>
            <person name="Quail M.A."/>
            <person name="Quinn J."/>
            <person name="Santos M.C."/>
            <person name="Schmitzberger F.F."/>
            <person name="Sherlock G."/>
            <person name="Shah P."/>
            <person name="Silverstein K.A."/>
            <person name="Skrzypek M.S."/>
            <person name="Soll D."/>
            <person name="Staggs R."/>
            <person name="Stansfield I."/>
            <person name="Stumpf M.P."/>
            <person name="Sudbery P.E."/>
            <person name="Srikantha T."/>
            <person name="Zeng Q."/>
            <person name="Berman J."/>
            <person name="Berriman M."/>
            <person name="Heitman J."/>
            <person name="Gow N.A."/>
            <person name="Lorenz M.C."/>
            <person name="Birren B.W."/>
            <person name="Kellis M."/>
            <person name="Cuomo C.A."/>
        </authorList>
    </citation>
    <scope>NUCLEOTIDE SEQUENCE [LARGE SCALE GENOMIC DNA]</scope>
    <source>
        <strain evidence="2">ATCC MYA-3404 / T1</strain>
    </source>
</reference>
<evidence type="ECO:0000313" key="1">
    <source>
        <dbReference type="EMBL" id="EER31944.1"/>
    </source>
</evidence>
<dbReference type="PANTHER" id="PTHR35020">
    <property type="entry name" value="N-ACETYLGLUCOSAMINE-INDUCED PROTEIN 1"/>
    <property type="match status" value="1"/>
</dbReference>
<keyword evidence="2" id="KW-1185">Reference proteome</keyword>
<dbReference type="PANTHER" id="PTHR35020:SF2">
    <property type="entry name" value="N-ACETYLGLUCOSAMINE-INDUCED PROTEIN 1"/>
    <property type="match status" value="1"/>
</dbReference>
<evidence type="ECO:0008006" key="3">
    <source>
        <dbReference type="Google" id="ProtNLM"/>
    </source>
</evidence>
<accession>C5MF84</accession>
<gene>
    <name evidence="1" type="ORF">CTRG_04727</name>
</gene>
<dbReference type="EMBL" id="GG692400">
    <property type="protein sequence ID" value="EER31944.1"/>
    <property type="molecule type" value="Genomic_DNA"/>
</dbReference>
<dbReference type="Pfam" id="PF12239">
    <property type="entry name" value="DUF3605"/>
    <property type="match status" value="1"/>
</dbReference>
<dbReference type="RefSeq" id="XP_002550429.1">
    <property type="nucleotide sequence ID" value="XM_002550383.1"/>
</dbReference>
<dbReference type="VEuPathDB" id="FungiDB:CTRG_04727"/>